<accession>A0A2U2J1B7</accession>
<dbReference type="Proteomes" id="UP000245916">
    <property type="component" value="Unassembled WGS sequence"/>
</dbReference>
<evidence type="ECO:0000313" key="1">
    <source>
        <dbReference type="EMBL" id="PWG02123.1"/>
    </source>
</evidence>
<sequence length="77" mass="8310">MKGYRVPITARLEGAGIAAAAKGRLILIGKKVGILSSQTGGGLQRLQPVFKRFDPGLRFRIADLHLLQLLPKILPHG</sequence>
<dbReference type="EMBL" id="QFFF01000001">
    <property type="protein sequence ID" value="PWG02123.1"/>
    <property type="molecule type" value="Genomic_DNA"/>
</dbReference>
<reference evidence="1 2" key="1">
    <citation type="submission" date="2018-05" db="EMBL/GenBank/DDBJ databases">
        <title>Genome of Sphingosinicella humi QZX222.</title>
        <authorList>
            <person name="Qiao Z."/>
            <person name="Wang G."/>
        </authorList>
    </citation>
    <scope>NUCLEOTIDE SEQUENCE [LARGE SCALE GENOMIC DNA]</scope>
    <source>
        <strain evidence="1 2">QZX222</strain>
    </source>
</reference>
<dbReference type="AlphaFoldDB" id="A0A2U2J1B7"/>
<protein>
    <submittedName>
        <fullName evidence="1">Uncharacterized protein</fullName>
    </submittedName>
</protein>
<keyword evidence="2" id="KW-1185">Reference proteome</keyword>
<organism evidence="1 2">
    <name type="scientific">Allosphingosinicella humi</name>
    <dbReference type="NCBI Taxonomy" id="2068657"/>
    <lineage>
        <taxon>Bacteria</taxon>
        <taxon>Pseudomonadati</taxon>
        <taxon>Pseudomonadota</taxon>
        <taxon>Alphaproteobacteria</taxon>
        <taxon>Sphingomonadales</taxon>
        <taxon>Sphingomonadaceae</taxon>
        <taxon>Allosphingosinicella</taxon>
    </lineage>
</organism>
<gene>
    <name evidence="1" type="ORF">DF286_04000</name>
</gene>
<comment type="caution">
    <text evidence="1">The sequence shown here is derived from an EMBL/GenBank/DDBJ whole genome shotgun (WGS) entry which is preliminary data.</text>
</comment>
<evidence type="ECO:0000313" key="2">
    <source>
        <dbReference type="Proteomes" id="UP000245916"/>
    </source>
</evidence>
<proteinExistence type="predicted"/>
<name>A0A2U2J1B7_9SPHN</name>